<feature type="transmembrane region" description="Helical" evidence="1">
    <location>
        <begin position="38"/>
        <end position="60"/>
    </location>
</feature>
<feature type="transmembrane region" description="Helical" evidence="1">
    <location>
        <begin position="307"/>
        <end position="329"/>
    </location>
</feature>
<feature type="transmembrane region" description="Helical" evidence="1">
    <location>
        <begin position="115"/>
        <end position="137"/>
    </location>
</feature>
<gene>
    <name evidence="2" type="ORF">EO246_00415</name>
</gene>
<feature type="transmembrane region" description="Helical" evidence="1">
    <location>
        <begin position="231"/>
        <end position="250"/>
    </location>
</feature>
<reference evidence="2 3" key="1">
    <citation type="submission" date="2019-01" db="EMBL/GenBank/DDBJ databases">
        <title>Whole genome sequence of Lactococcus lactis isolated from cow milk.</title>
        <authorList>
            <person name="Sundararaman A."/>
            <person name="Tamang J.-P."/>
            <person name="Halami P."/>
        </authorList>
    </citation>
    <scope>NUCLEOTIDE SEQUENCE [LARGE SCALE GENOMIC DNA]</scope>
    <source>
        <strain evidence="2 3">C2D</strain>
    </source>
</reference>
<feature type="transmembrane region" description="Helical" evidence="1">
    <location>
        <begin position="157"/>
        <end position="178"/>
    </location>
</feature>
<keyword evidence="1" id="KW-0472">Membrane</keyword>
<dbReference type="RefSeq" id="WP_128267437.1">
    <property type="nucleotide sequence ID" value="NZ_JACCJA010000002.1"/>
</dbReference>
<comment type="caution">
    <text evidence="2">The sequence shown here is derived from an EMBL/GenBank/DDBJ whole genome shotgun (WGS) entry which is preliminary data.</text>
</comment>
<feature type="transmembrane region" description="Helical" evidence="1">
    <location>
        <begin position="341"/>
        <end position="370"/>
    </location>
</feature>
<evidence type="ECO:0000256" key="1">
    <source>
        <dbReference type="SAM" id="Phobius"/>
    </source>
</evidence>
<name>A0A443LKE5_9LACT</name>
<dbReference type="Proteomes" id="UP000285859">
    <property type="component" value="Unassembled WGS sequence"/>
</dbReference>
<organism evidence="2 3">
    <name type="scientific">Lactococcus lactis</name>
    <dbReference type="NCBI Taxonomy" id="1358"/>
    <lineage>
        <taxon>Bacteria</taxon>
        <taxon>Bacillati</taxon>
        <taxon>Bacillota</taxon>
        <taxon>Bacilli</taxon>
        <taxon>Lactobacillales</taxon>
        <taxon>Streptococcaceae</taxon>
        <taxon>Lactococcus</taxon>
    </lineage>
</organism>
<feature type="transmembrane region" description="Helical" evidence="1">
    <location>
        <begin position="206"/>
        <end position="222"/>
    </location>
</feature>
<protein>
    <recommendedName>
        <fullName evidence="4">Wzy</fullName>
    </recommendedName>
</protein>
<dbReference type="AlphaFoldDB" id="A0A443LKE5"/>
<proteinExistence type="predicted"/>
<evidence type="ECO:0008006" key="4">
    <source>
        <dbReference type="Google" id="ProtNLM"/>
    </source>
</evidence>
<keyword evidence="1" id="KW-0812">Transmembrane</keyword>
<feature type="transmembrane region" description="Helical" evidence="1">
    <location>
        <begin position="93"/>
        <end position="108"/>
    </location>
</feature>
<accession>A0A443LKE5</accession>
<sequence length="376" mass="44262">MKLKTIYLNKWFFNSSFIVLNLINLFFRYVYYTENLEIKFFYVTISNILIVTFIAIFVLLKVFKVGLREKDIIPFLIIVSIFFLSIIFQNFQIDYFILLFWSLIYLVPNKDNELLVGLIFTKVIFVITILLLNRLGYFMDVENIKYDTNQLVGHSYGFIHANSLGVMILSIIIGLAILLKSKWLNILLLFIISLLLNNLTQSRTSFFIAFAVVITFVFKNYLSSKIISKKLMSCGLLAIFSFSILLPYIYKYNLIIINKMNSYTTNRIYLGNYYIQTYGFNFFPKNIQRIQIFRLWDHLDYYIDNFYLSYLLSNGVIISIVLMILIIYITSKFKFNAHNGILLLLSFMILFLENFSLNVFLFTPFIYGLISEDLGS</sequence>
<feature type="transmembrane region" description="Helical" evidence="1">
    <location>
        <begin position="12"/>
        <end position="32"/>
    </location>
</feature>
<dbReference type="EMBL" id="SAXH01000001">
    <property type="protein sequence ID" value="RWR49619.1"/>
    <property type="molecule type" value="Genomic_DNA"/>
</dbReference>
<feature type="transmembrane region" description="Helical" evidence="1">
    <location>
        <begin position="183"/>
        <end position="200"/>
    </location>
</feature>
<keyword evidence="1" id="KW-1133">Transmembrane helix</keyword>
<evidence type="ECO:0000313" key="2">
    <source>
        <dbReference type="EMBL" id="RWR49619.1"/>
    </source>
</evidence>
<feature type="transmembrane region" description="Helical" evidence="1">
    <location>
        <begin position="72"/>
        <end position="87"/>
    </location>
</feature>
<evidence type="ECO:0000313" key="3">
    <source>
        <dbReference type="Proteomes" id="UP000285859"/>
    </source>
</evidence>